<dbReference type="InParanoid" id="A0A2K2CWQ0"/>
<evidence type="ECO:0000313" key="4">
    <source>
        <dbReference type="Proteomes" id="UP000008810"/>
    </source>
</evidence>
<feature type="compositionally biased region" description="Basic and acidic residues" evidence="1">
    <location>
        <begin position="101"/>
        <end position="110"/>
    </location>
</feature>
<name>A0A2K2CWQ0_BRADI</name>
<dbReference type="ExpressionAtlas" id="A0A2K2CWQ0">
    <property type="expression patterns" value="baseline"/>
</dbReference>
<dbReference type="AlphaFoldDB" id="A0A2K2CWQ0"/>
<dbReference type="Gramene" id="PNT66449">
    <property type="protein sequence ID" value="PNT66449"/>
    <property type="gene ID" value="BRADI_3g11594v3"/>
</dbReference>
<feature type="region of interest" description="Disordered" evidence="1">
    <location>
        <begin position="101"/>
        <end position="188"/>
    </location>
</feature>
<evidence type="ECO:0000313" key="2">
    <source>
        <dbReference type="EMBL" id="PNT66449.1"/>
    </source>
</evidence>
<keyword evidence="4" id="KW-1185">Reference proteome</keyword>
<gene>
    <name evidence="2" type="ORF">BRADI_3g11594v3</name>
</gene>
<dbReference type="Proteomes" id="UP000008810">
    <property type="component" value="Chromosome 3"/>
</dbReference>
<reference evidence="3" key="3">
    <citation type="submission" date="2018-08" db="UniProtKB">
        <authorList>
            <consortium name="EnsemblPlants"/>
        </authorList>
    </citation>
    <scope>IDENTIFICATION</scope>
    <source>
        <strain evidence="3">cv. Bd21</strain>
    </source>
</reference>
<organism evidence="2">
    <name type="scientific">Brachypodium distachyon</name>
    <name type="common">Purple false brome</name>
    <name type="synonym">Trachynia distachya</name>
    <dbReference type="NCBI Taxonomy" id="15368"/>
    <lineage>
        <taxon>Eukaryota</taxon>
        <taxon>Viridiplantae</taxon>
        <taxon>Streptophyta</taxon>
        <taxon>Embryophyta</taxon>
        <taxon>Tracheophyta</taxon>
        <taxon>Spermatophyta</taxon>
        <taxon>Magnoliopsida</taxon>
        <taxon>Liliopsida</taxon>
        <taxon>Poales</taxon>
        <taxon>Poaceae</taxon>
        <taxon>BOP clade</taxon>
        <taxon>Pooideae</taxon>
        <taxon>Stipodae</taxon>
        <taxon>Brachypodieae</taxon>
        <taxon>Brachypodium</taxon>
    </lineage>
</organism>
<reference evidence="2 3" key="1">
    <citation type="journal article" date="2010" name="Nature">
        <title>Genome sequencing and analysis of the model grass Brachypodium distachyon.</title>
        <authorList>
            <consortium name="International Brachypodium Initiative"/>
        </authorList>
    </citation>
    <scope>NUCLEOTIDE SEQUENCE [LARGE SCALE GENOMIC DNA]</scope>
    <source>
        <strain evidence="2 3">Bd21</strain>
    </source>
</reference>
<feature type="compositionally biased region" description="Pro residues" evidence="1">
    <location>
        <begin position="120"/>
        <end position="129"/>
    </location>
</feature>
<reference evidence="2" key="2">
    <citation type="submission" date="2017-06" db="EMBL/GenBank/DDBJ databases">
        <title>WGS assembly of Brachypodium distachyon.</title>
        <authorList>
            <consortium name="The International Brachypodium Initiative"/>
            <person name="Lucas S."/>
            <person name="Harmon-Smith M."/>
            <person name="Lail K."/>
            <person name="Tice H."/>
            <person name="Grimwood J."/>
            <person name="Bruce D."/>
            <person name="Barry K."/>
            <person name="Shu S."/>
            <person name="Lindquist E."/>
            <person name="Wang M."/>
            <person name="Pitluck S."/>
            <person name="Vogel J.P."/>
            <person name="Garvin D.F."/>
            <person name="Mockler T.C."/>
            <person name="Schmutz J."/>
            <person name="Rokhsar D."/>
            <person name="Bevan M.W."/>
        </authorList>
    </citation>
    <scope>NUCLEOTIDE SEQUENCE</scope>
    <source>
        <strain evidence="2">Bd21</strain>
    </source>
</reference>
<proteinExistence type="predicted"/>
<protein>
    <submittedName>
        <fullName evidence="2 3">Uncharacterized protein</fullName>
    </submittedName>
</protein>
<dbReference type="EMBL" id="CM000882">
    <property type="protein sequence ID" value="PNT66449.1"/>
    <property type="molecule type" value="Genomic_DNA"/>
</dbReference>
<dbReference type="EnsemblPlants" id="PNT66449">
    <property type="protein sequence ID" value="PNT66449"/>
    <property type="gene ID" value="BRADI_3g11594v3"/>
</dbReference>
<evidence type="ECO:0000256" key="1">
    <source>
        <dbReference type="SAM" id="MobiDB-lite"/>
    </source>
</evidence>
<accession>A0A2K2CWQ0</accession>
<sequence>MYEGGYNGPGGALRAPNGSHFYSSMFYPFGMRHCRQLLRWAVRLSGEPAAARARGAGHGAGNRGVLRVAVRETVVREELRAASCRASGLESALMERDKAALLPVREERQGACHNRGARRSPPPRLPEPPGLNRAGRGSPSRGRTPVRAGGGLERLGRDYQLRPPRPASPGDTGRHGRTDARGGYGGRRSHRPAHLLAGTLPLNLALEIRFVPLICKLLIRVPI</sequence>
<evidence type="ECO:0000313" key="3">
    <source>
        <dbReference type="EnsemblPlants" id="PNT66449"/>
    </source>
</evidence>